<accession>A0AAW9RAC9</accession>
<dbReference type="Gene3D" id="3.40.390.10">
    <property type="entry name" value="Collagenase (Catalytic Domain)"/>
    <property type="match status" value="1"/>
</dbReference>
<proteinExistence type="predicted"/>
<keyword evidence="1" id="KW-0862">Zinc</keyword>
<dbReference type="EMBL" id="JAZHOG010000001">
    <property type="protein sequence ID" value="MEJ8566004.1"/>
    <property type="molecule type" value="Genomic_DNA"/>
</dbReference>
<dbReference type="AlphaFoldDB" id="A0AAW9RAC9"/>
<comment type="cofactor">
    <cofactor evidence="1">
        <name>Zn(2+)</name>
        <dbReference type="ChEBI" id="CHEBI:29105"/>
    </cofactor>
    <text evidence="1">Binds 1 zinc ion per subunit.</text>
</comment>
<dbReference type="InterPro" id="IPR001506">
    <property type="entry name" value="Peptidase_M12A"/>
</dbReference>
<dbReference type="PANTHER" id="PTHR10127">
    <property type="entry name" value="DISCOIDIN, CUB, EGF, LAMININ , AND ZINC METALLOPROTEASE DOMAIN CONTAINING"/>
    <property type="match status" value="1"/>
</dbReference>
<evidence type="ECO:0000256" key="1">
    <source>
        <dbReference type="PROSITE-ProRule" id="PRU01211"/>
    </source>
</evidence>
<keyword evidence="1" id="KW-0482">Metalloprotease</keyword>
<keyword evidence="1" id="KW-0479">Metal-binding</keyword>
<dbReference type="Pfam" id="PF01400">
    <property type="entry name" value="Astacin"/>
    <property type="match status" value="1"/>
</dbReference>
<dbReference type="GO" id="GO:0006508">
    <property type="term" value="P:proteolysis"/>
    <property type="evidence" value="ECO:0007669"/>
    <property type="project" value="UniProtKB-KW"/>
</dbReference>
<dbReference type="InterPro" id="IPR024079">
    <property type="entry name" value="MetalloPept_cat_dom_sf"/>
</dbReference>
<protein>
    <submittedName>
        <fullName evidence="3">M12 family metallopeptidase</fullName>
    </submittedName>
</protein>
<evidence type="ECO:0000313" key="3">
    <source>
        <dbReference type="EMBL" id="MEJ8566004.1"/>
    </source>
</evidence>
<organism evidence="3 4">
    <name type="scientific">Elongatibacter sediminis</name>
    <dbReference type="NCBI Taxonomy" id="3119006"/>
    <lineage>
        <taxon>Bacteria</taxon>
        <taxon>Pseudomonadati</taxon>
        <taxon>Pseudomonadota</taxon>
        <taxon>Gammaproteobacteria</taxon>
        <taxon>Chromatiales</taxon>
        <taxon>Wenzhouxiangellaceae</taxon>
        <taxon>Elongatibacter</taxon>
    </lineage>
</organism>
<feature type="binding site" evidence="1">
    <location>
        <position position="136"/>
    </location>
    <ligand>
        <name>Zn(2+)</name>
        <dbReference type="ChEBI" id="CHEBI:29105"/>
        <note>catalytic</note>
    </ligand>
</feature>
<feature type="binding site" evidence="1">
    <location>
        <position position="126"/>
    </location>
    <ligand>
        <name>Zn(2+)</name>
        <dbReference type="ChEBI" id="CHEBI:29105"/>
        <note>catalytic</note>
    </ligand>
</feature>
<dbReference type="InterPro" id="IPR006026">
    <property type="entry name" value="Peptidase_Metallo"/>
</dbReference>
<evidence type="ECO:0000259" key="2">
    <source>
        <dbReference type="PROSITE" id="PS51864"/>
    </source>
</evidence>
<dbReference type="PANTHER" id="PTHR10127:SF850">
    <property type="entry name" value="METALLOENDOPEPTIDASE"/>
    <property type="match status" value="1"/>
</dbReference>
<dbReference type="SMART" id="SM00235">
    <property type="entry name" value="ZnMc"/>
    <property type="match status" value="1"/>
</dbReference>
<dbReference type="PRINTS" id="PR00480">
    <property type="entry name" value="ASTACIN"/>
</dbReference>
<feature type="binding site" evidence="1">
    <location>
        <position position="130"/>
    </location>
    <ligand>
        <name>Zn(2+)</name>
        <dbReference type="ChEBI" id="CHEBI:29105"/>
        <note>catalytic</note>
    </ligand>
</feature>
<dbReference type="GO" id="GO:0004222">
    <property type="term" value="F:metalloendopeptidase activity"/>
    <property type="evidence" value="ECO:0007669"/>
    <property type="project" value="UniProtKB-UniRule"/>
</dbReference>
<dbReference type="GO" id="GO:0008270">
    <property type="term" value="F:zinc ion binding"/>
    <property type="evidence" value="ECO:0007669"/>
    <property type="project" value="UniProtKB-UniRule"/>
</dbReference>
<keyword evidence="1" id="KW-0645">Protease</keyword>
<keyword evidence="1" id="KW-0378">Hydrolase</keyword>
<reference evidence="3 4" key="1">
    <citation type="submission" date="2024-02" db="EMBL/GenBank/DDBJ databases">
        <title>A novel Wenzhouxiangellaceae bacterium, isolated from coastal sediments.</title>
        <authorList>
            <person name="Du Z.-J."/>
            <person name="Ye Y.-Q."/>
            <person name="Zhang X.-Y."/>
        </authorList>
    </citation>
    <scope>NUCLEOTIDE SEQUENCE [LARGE SCALE GENOMIC DNA]</scope>
    <source>
        <strain evidence="3 4">CH-27</strain>
    </source>
</reference>
<feature type="active site" evidence="1">
    <location>
        <position position="127"/>
    </location>
</feature>
<dbReference type="SUPFAM" id="SSF55486">
    <property type="entry name" value="Metalloproteases ('zincins'), catalytic domain"/>
    <property type="match status" value="1"/>
</dbReference>
<keyword evidence="4" id="KW-1185">Reference proteome</keyword>
<feature type="domain" description="Peptidase M12A" evidence="2">
    <location>
        <begin position="28"/>
        <end position="228"/>
    </location>
</feature>
<comment type="caution">
    <text evidence="3">The sequence shown here is derived from an EMBL/GenBank/DDBJ whole genome shotgun (WGS) entry which is preliminary data.</text>
</comment>
<comment type="caution">
    <text evidence="1">Lacks conserved residue(s) required for the propagation of feature annotation.</text>
</comment>
<evidence type="ECO:0000313" key="4">
    <source>
        <dbReference type="Proteomes" id="UP001359886"/>
    </source>
</evidence>
<name>A0AAW9RAC9_9GAMM</name>
<sequence length="245" mass="27993">MKKSVAVAATALCLTVAAEELPWPVDAQRVADSEKPWMWRNGRFTYELSPEVARDPMRRAVFEQACRELVSGSALRCVSRGDPEASGDTDYVYVVDGPANHSMVGRQGGRQRLGIRSWNNRFKVAHEIKHALGWAHEQQHPLRDRYVEVLFDNIPPVRHIHFEISDLGNEGPYDFDSVMHYYPTDFALPARRSLRARPSHQDQETRMGQRNHLSETDLLEIRLVYGFPESRQDSGSNARQSRPGR</sequence>
<gene>
    <name evidence="3" type="ORF">V3330_00090</name>
</gene>
<dbReference type="RefSeq" id="WP_354693328.1">
    <property type="nucleotide sequence ID" value="NZ_JAZHOG010000001.1"/>
</dbReference>
<dbReference type="Proteomes" id="UP001359886">
    <property type="component" value="Unassembled WGS sequence"/>
</dbReference>
<dbReference type="PROSITE" id="PS51864">
    <property type="entry name" value="ASTACIN"/>
    <property type="match status" value="1"/>
</dbReference>